<evidence type="ECO:0000313" key="1">
    <source>
        <dbReference type="EMBL" id="MBM7555813.1"/>
    </source>
</evidence>
<dbReference type="AlphaFoldDB" id="A0A938XR27"/>
<name>A0A938XR27_9FIRM</name>
<organism evidence="1 2">
    <name type="scientific">Halanaerobacter jeridensis</name>
    <dbReference type="NCBI Taxonomy" id="706427"/>
    <lineage>
        <taxon>Bacteria</taxon>
        <taxon>Bacillati</taxon>
        <taxon>Bacillota</taxon>
        <taxon>Clostridia</taxon>
        <taxon>Halanaerobiales</taxon>
        <taxon>Halobacteroidaceae</taxon>
        <taxon>Halanaerobacter</taxon>
    </lineage>
</organism>
<protein>
    <submittedName>
        <fullName evidence="1">Uncharacterized protein</fullName>
    </submittedName>
</protein>
<dbReference type="Proteomes" id="UP000774000">
    <property type="component" value="Unassembled WGS sequence"/>
</dbReference>
<dbReference type="RefSeq" id="WP_204700538.1">
    <property type="nucleotide sequence ID" value="NZ_JAFBDQ010000003.1"/>
</dbReference>
<reference evidence="1" key="1">
    <citation type="submission" date="2021-01" db="EMBL/GenBank/DDBJ databases">
        <title>Genomic Encyclopedia of Type Strains, Phase IV (KMG-IV): sequencing the most valuable type-strain genomes for metagenomic binning, comparative biology and taxonomic classification.</title>
        <authorList>
            <person name="Goeker M."/>
        </authorList>
    </citation>
    <scope>NUCLEOTIDE SEQUENCE</scope>
    <source>
        <strain evidence="1">DSM 23230</strain>
    </source>
</reference>
<keyword evidence="2" id="KW-1185">Reference proteome</keyword>
<evidence type="ECO:0000313" key="2">
    <source>
        <dbReference type="Proteomes" id="UP000774000"/>
    </source>
</evidence>
<gene>
    <name evidence="1" type="ORF">JOC47_000647</name>
</gene>
<sequence length="55" mass="6288">MQLTVSSFFIIGGIKLNLDSESGKNLVDLGYQDDIEYIVKEFEEIIRSHENGIIR</sequence>
<accession>A0A938XR27</accession>
<dbReference type="EMBL" id="JAFBDQ010000003">
    <property type="protein sequence ID" value="MBM7555813.1"/>
    <property type="molecule type" value="Genomic_DNA"/>
</dbReference>
<proteinExistence type="predicted"/>
<comment type="caution">
    <text evidence="1">The sequence shown here is derived from an EMBL/GenBank/DDBJ whole genome shotgun (WGS) entry which is preliminary data.</text>
</comment>